<name>A0A8H3D390_9AGAM</name>
<proteinExistence type="predicted"/>
<dbReference type="EMBL" id="CAJMWX010001384">
    <property type="protein sequence ID" value="CAE6485919.1"/>
    <property type="molecule type" value="Genomic_DNA"/>
</dbReference>
<feature type="compositionally biased region" description="Low complexity" evidence="1">
    <location>
        <begin position="101"/>
        <end position="116"/>
    </location>
</feature>
<protein>
    <submittedName>
        <fullName evidence="3">Uncharacterized protein</fullName>
    </submittedName>
</protein>
<evidence type="ECO:0000313" key="3">
    <source>
        <dbReference type="EMBL" id="CAE6512186.1"/>
    </source>
</evidence>
<evidence type="ECO:0000313" key="2">
    <source>
        <dbReference type="EMBL" id="CAE6485919.1"/>
    </source>
</evidence>
<dbReference type="AlphaFoldDB" id="A0A8H3D390"/>
<gene>
    <name evidence="2" type="ORF">RDB_LOCUS131689</name>
    <name evidence="3" type="ORF">RDB_LOCUS139916</name>
</gene>
<dbReference type="Proteomes" id="UP000663888">
    <property type="component" value="Unassembled WGS sequence"/>
</dbReference>
<feature type="region of interest" description="Disordered" evidence="1">
    <location>
        <begin position="96"/>
        <end position="117"/>
    </location>
</feature>
<organism evidence="3 4">
    <name type="scientific">Rhizoctonia solani</name>
    <dbReference type="NCBI Taxonomy" id="456999"/>
    <lineage>
        <taxon>Eukaryota</taxon>
        <taxon>Fungi</taxon>
        <taxon>Dikarya</taxon>
        <taxon>Basidiomycota</taxon>
        <taxon>Agaricomycotina</taxon>
        <taxon>Agaricomycetes</taxon>
        <taxon>Cantharellales</taxon>
        <taxon>Ceratobasidiaceae</taxon>
        <taxon>Rhizoctonia</taxon>
    </lineage>
</organism>
<comment type="caution">
    <text evidence="3">The sequence shown here is derived from an EMBL/GenBank/DDBJ whole genome shotgun (WGS) entry which is preliminary data.</text>
</comment>
<evidence type="ECO:0000256" key="1">
    <source>
        <dbReference type="SAM" id="MobiDB-lite"/>
    </source>
</evidence>
<evidence type="ECO:0000313" key="4">
    <source>
        <dbReference type="Proteomes" id="UP000663861"/>
    </source>
</evidence>
<dbReference type="EMBL" id="CAJMWY010003971">
    <property type="protein sequence ID" value="CAE6512186.1"/>
    <property type="molecule type" value="Genomic_DNA"/>
</dbReference>
<dbReference type="Proteomes" id="UP000663861">
    <property type="component" value="Unassembled WGS sequence"/>
</dbReference>
<sequence length="514" mass="57464">MHTSKIGGKSVIRSVESITQVPIYVDKDNSGLGYGHQQLPTSVTSQRPIVSSQVFSEAPLYRPTGYITSVDDQSDSASTTSPSLSLAAINNSSWDVPTPPSSFDSSSESGENPSDPFHVSNRHNFDFLIGARTAQTLSTLSPNTRQLIYHVLDLYERVLDSVYFRPKGHQVARIREMVVTRLQASSITRCAVLLVVRMVESMLNGESHDHRLTLKQSVERFERQLLRVKAQHPNPLEVQDLLNGFLEAAFLKMRISNGYHAYQLLQNTAPTFLEIVYADPNLWPDPNGPPMACISKIAASTRFELGHFALMDNICSMAYGLPQVVDYETATPCPAPDVHPIEWVHCCPLEFQVCIAQMNKSCAKSYVAPDWRAIEHRLLAYKAPLGDMDNAESWKTIARLAAVCGVSSDDARVQSAVRQTFQLFKMVKREEPPKVNVHFMIQYLIAGACTRSEKQRAFVRERLLNAYDNACWMLPGCELVPVLDHLWHGAAANGRSFKWSDYITSRQVALPIPI</sequence>
<accession>A0A8H3D390</accession>
<reference evidence="3" key="1">
    <citation type="submission" date="2021-01" db="EMBL/GenBank/DDBJ databases">
        <authorList>
            <person name="Kaushik A."/>
        </authorList>
    </citation>
    <scope>NUCLEOTIDE SEQUENCE</scope>
    <source>
        <strain evidence="2">AG4-R118</strain>
        <strain evidence="3">AG4-RS23</strain>
    </source>
</reference>